<reference evidence="6" key="1">
    <citation type="journal article" date="2023" name="Mol. Phylogenet. Evol.">
        <title>Genome-scale phylogeny and comparative genomics of the fungal order Sordariales.</title>
        <authorList>
            <person name="Hensen N."/>
            <person name="Bonometti L."/>
            <person name="Westerberg I."/>
            <person name="Brannstrom I.O."/>
            <person name="Guillou S."/>
            <person name="Cros-Aarteil S."/>
            <person name="Calhoun S."/>
            <person name="Haridas S."/>
            <person name="Kuo A."/>
            <person name="Mondo S."/>
            <person name="Pangilinan J."/>
            <person name="Riley R."/>
            <person name="LaButti K."/>
            <person name="Andreopoulos B."/>
            <person name="Lipzen A."/>
            <person name="Chen C."/>
            <person name="Yan M."/>
            <person name="Daum C."/>
            <person name="Ng V."/>
            <person name="Clum A."/>
            <person name="Steindorff A."/>
            <person name="Ohm R.A."/>
            <person name="Martin F."/>
            <person name="Silar P."/>
            <person name="Natvig D.O."/>
            <person name="Lalanne C."/>
            <person name="Gautier V."/>
            <person name="Ament-Velasquez S.L."/>
            <person name="Kruys A."/>
            <person name="Hutchinson M.I."/>
            <person name="Powell A.J."/>
            <person name="Barry K."/>
            <person name="Miller A.N."/>
            <person name="Grigoriev I.V."/>
            <person name="Debuchy R."/>
            <person name="Gladieux P."/>
            <person name="Hiltunen Thoren M."/>
            <person name="Johannesson H."/>
        </authorList>
    </citation>
    <scope>NUCLEOTIDE SEQUENCE</scope>
    <source>
        <strain evidence="6">CBS 232.78</strain>
    </source>
</reference>
<keyword evidence="7" id="KW-1185">Reference proteome</keyword>
<proteinExistence type="predicted"/>
<dbReference type="PANTHER" id="PTHR24185:SF1">
    <property type="entry name" value="CALCIUM-INDEPENDENT PHOSPHOLIPASE A2-GAMMA"/>
    <property type="match status" value="1"/>
</dbReference>
<dbReference type="GO" id="GO:0046486">
    <property type="term" value="P:glycerolipid metabolic process"/>
    <property type="evidence" value="ECO:0007669"/>
    <property type="project" value="UniProtKB-ARBA"/>
</dbReference>
<comment type="caution">
    <text evidence="6">The sequence shown here is derived from an EMBL/GenBank/DDBJ whole genome shotgun (WGS) entry which is preliminary data.</text>
</comment>
<evidence type="ECO:0000313" key="7">
    <source>
        <dbReference type="Proteomes" id="UP001285441"/>
    </source>
</evidence>
<dbReference type="GO" id="GO:0016042">
    <property type="term" value="P:lipid catabolic process"/>
    <property type="evidence" value="ECO:0007669"/>
    <property type="project" value="UniProtKB-UniRule"/>
</dbReference>
<evidence type="ECO:0000313" key="6">
    <source>
        <dbReference type="EMBL" id="KAK3372709.1"/>
    </source>
</evidence>
<dbReference type="AlphaFoldDB" id="A0AAE0KA68"/>
<keyword evidence="1 4" id="KW-0378">Hydrolase</keyword>
<dbReference type="GO" id="GO:0047499">
    <property type="term" value="F:calcium-independent phospholipase A2 activity"/>
    <property type="evidence" value="ECO:0007669"/>
    <property type="project" value="TreeGrafter"/>
</dbReference>
<keyword evidence="6" id="KW-0808">Transferase</keyword>
<accession>A0AAE0KA68</accession>
<evidence type="ECO:0000256" key="3">
    <source>
        <dbReference type="ARBA" id="ARBA00023098"/>
    </source>
</evidence>
<feature type="active site" description="Nucleophile" evidence="4">
    <location>
        <position position="22"/>
    </location>
</feature>
<dbReference type="InterPro" id="IPR016035">
    <property type="entry name" value="Acyl_Trfase/lysoPLipase"/>
</dbReference>
<dbReference type="GO" id="GO:0019369">
    <property type="term" value="P:arachidonate metabolic process"/>
    <property type="evidence" value="ECO:0007669"/>
    <property type="project" value="TreeGrafter"/>
</dbReference>
<feature type="short sequence motif" description="GXSXG" evidence="4">
    <location>
        <begin position="20"/>
        <end position="24"/>
    </location>
</feature>
<dbReference type="PANTHER" id="PTHR24185">
    <property type="entry name" value="CALCIUM-INDEPENDENT PHOSPHOLIPASE A2-GAMMA"/>
    <property type="match status" value="1"/>
</dbReference>
<dbReference type="EMBL" id="JAULSW010000008">
    <property type="protein sequence ID" value="KAK3372709.1"/>
    <property type="molecule type" value="Genomic_DNA"/>
</dbReference>
<comment type="caution">
    <text evidence="4">Lacks conserved residue(s) required for the propagation of feature annotation.</text>
</comment>
<gene>
    <name evidence="6" type="ORF">B0H63DRAFT_454013</name>
</gene>
<dbReference type="Gene3D" id="3.40.1090.10">
    <property type="entry name" value="Cytosolic phospholipase A2 catalytic domain"/>
    <property type="match status" value="1"/>
</dbReference>
<sequence length="295" mass="32266">MAVKPPKPCKRSTNFDLIGGTSTGGLIAIMLGKLEMDIDECIQAYVELISVVFAVEKSGGLDEFNNITFKYNGDISNRFDSNILAKAIESILRHKGASGKLFWDPNQPERGCKTYVFVCATPQKAAMQTHSLQSYDPKPRQAFLKPTILRAALATSAAVTLFEPANVPSAIGAHSTTTYVDGALGANNPVEELAMEASNCLWPDAKQFIISIGTGSKKFGHSRSLPQFAQDVYHRFNVEQGLQDVGIFEYDAREDIVIMARAYLDHHTIENEVFKCAIGLAMKPDDSPLHESSCS</sequence>
<feature type="active site" description="Proton acceptor" evidence="4">
    <location>
        <position position="181"/>
    </location>
</feature>
<evidence type="ECO:0000256" key="4">
    <source>
        <dbReference type="PROSITE-ProRule" id="PRU01161"/>
    </source>
</evidence>
<dbReference type="GO" id="GO:0016020">
    <property type="term" value="C:membrane"/>
    <property type="evidence" value="ECO:0007669"/>
    <property type="project" value="TreeGrafter"/>
</dbReference>
<keyword evidence="2 4" id="KW-0442">Lipid degradation</keyword>
<dbReference type="InterPro" id="IPR002641">
    <property type="entry name" value="PNPLA_dom"/>
</dbReference>
<dbReference type="SUPFAM" id="SSF52151">
    <property type="entry name" value="FabD/lysophospholipase-like"/>
    <property type="match status" value="1"/>
</dbReference>
<feature type="domain" description="PNPLA" evidence="5">
    <location>
        <begin position="1"/>
        <end position="194"/>
    </location>
</feature>
<feature type="short sequence motif" description="DGA/G" evidence="4">
    <location>
        <begin position="181"/>
        <end position="183"/>
    </location>
</feature>
<evidence type="ECO:0000256" key="1">
    <source>
        <dbReference type="ARBA" id="ARBA00022801"/>
    </source>
</evidence>
<name>A0AAE0KA68_9PEZI</name>
<reference evidence="6" key="2">
    <citation type="submission" date="2023-06" db="EMBL/GenBank/DDBJ databases">
        <authorList>
            <consortium name="Lawrence Berkeley National Laboratory"/>
            <person name="Haridas S."/>
            <person name="Hensen N."/>
            <person name="Bonometti L."/>
            <person name="Westerberg I."/>
            <person name="Brannstrom I.O."/>
            <person name="Guillou S."/>
            <person name="Cros-Aarteil S."/>
            <person name="Calhoun S."/>
            <person name="Kuo A."/>
            <person name="Mondo S."/>
            <person name="Pangilinan J."/>
            <person name="Riley R."/>
            <person name="LaButti K."/>
            <person name="Andreopoulos B."/>
            <person name="Lipzen A."/>
            <person name="Chen C."/>
            <person name="Yanf M."/>
            <person name="Daum C."/>
            <person name="Ng V."/>
            <person name="Clum A."/>
            <person name="Steindorff A."/>
            <person name="Ohm R."/>
            <person name="Martin F."/>
            <person name="Silar P."/>
            <person name="Natvig D."/>
            <person name="Lalanne C."/>
            <person name="Gautier V."/>
            <person name="Ament-velasquez S.L."/>
            <person name="Kruys A."/>
            <person name="Hutchinson M.I."/>
            <person name="Powell A.J."/>
            <person name="Barry K."/>
            <person name="Miller A.N."/>
            <person name="Grigoriev I.V."/>
            <person name="Debuchy R."/>
            <person name="Gladieux P."/>
            <person name="Thoren M.H."/>
            <person name="Johannesson H."/>
        </authorList>
    </citation>
    <scope>NUCLEOTIDE SEQUENCE</scope>
    <source>
        <strain evidence="6">CBS 232.78</strain>
    </source>
</reference>
<evidence type="ECO:0000256" key="2">
    <source>
        <dbReference type="ARBA" id="ARBA00022963"/>
    </source>
</evidence>
<protein>
    <submittedName>
        <fullName evidence="6">Acyl transferase/acyl hydrolase/lysophospholipase</fullName>
    </submittedName>
</protein>
<dbReference type="PROSITE" id="PS51635">
    <property type="entry name" value="PNPLA"/>
    <property type="match status" value="1"/>
</dbReference>
<organism evidence="6 7">
    <name type="scientific">Podospora didyma</name>
    <dbReference type="NCBI Taxonomy" id="330526"/>
    <lineage>
        <taxon>Eukaryota</taxon>
        <taxon>Fungi</taxon>
        <taxon>Dikarya</taxon>
        <taxon>Ascomycota</taxon>
        <taxon>Pezizomycotina</taxon>
        <taxon>Sordariomycetes</taxon>
        <taxon>Sordariomycetidae</taxon>
        <taxon>Sordariales</taxon>
        <taxon>Podosporaceae</taxon>
        <taxon>Podospora</taxon>
    </lineage>
</organism>
<dbReference type="GO" id="GO:0016740">
    <property type="term" value="F:transferase activity"/>
    <property type="evidence" value="ECO:0007669"/>
    <property type="project" value="UniProtKB-KW"/>
</dbReference>
<dbReference type="Proteomes" id="UP001285441">
    <property type="component" value="Unassembled WGS sequence"/>
</dbReference>
<dbReference type="Pfam" id="PF01734">
    <property type="entry name" value="Patatin"/>
    <property type="match status" value="1"/>
</dbReference>
<keyword evidence="3 4" id="KW-0443">Lipid metabolism</keyword>
<evidence type="ECO:0000259" key="5">
    <source>
        <dbReference type="PROSITE" id="PS51635"/>
    </source>
</evidence>